<feature type="domain" description="Phosphodiester glycosidase" evidence="1">
    <location>
        <begin position="73"/>
        <end position="228"/>
    </location>
</feature>
<evidence type="ECO:0000259" key="1">
    <source>
        <dbReference type="Pfam" id="PF09992"/>
    </source>
</evidence>
<accession>A0A1J5B4R8</accession>
<comment type="caution">
    <text evidence="2">The sequence shown here is derived from an EMBL/GenBank/DDBJ whole genome shotgun (WGS) entry which is preliminary data.</text>
</comment>
<sequence>MKKIILVLLLFLTGCTTKPISETVIISSSPAPVLAQFGNYRYAWVKLDNLVNLKLLPNHDTQASSEDLAKTNHCQILVNGSFYDKQNQPLGWLVSQGETLSEPITSSLFNGYFYLQSGRPVISAVLPKTEVALGLQSGPLLILDSQPLLLKISNDQPRRRVIVALNNQKELIFLVLTGTDSLYSGPLLADTPKLVAALGQAIGQNLVAALNLDGGSASAFHTGKIHLNEYAYIGSFFCYN</sequence>
<dbReference type="Pfam" id="PF09992">
    <property type="entry name" value="NAGPA"/>
    <property type="match status" value="1"/>
</dbReference>
<dbReference type="AlphaFoldDB" id="A0A1J5B4R8"/>
<reference evidence="2 3" key="1">
    <citation type="journal article" date="2016" name="Environ. Microbiol.">
        <title>Genomic resolution of a cold subsurface aquifer community provides metabolic insights for novel microbes adapted to high CO concentrations.</title>
        <authorList>
            <person name="Probst A.J."/>
            <person name="Castelle C.J."/>
            <person name="Singh A."/>
            <person name="Brown C.T."/>
            <person name="Anantharaman K."/>
            <person name="Sharon I."/>
            <person name="Hug L.A."/>
            <person name="Burstein D."/>
            <person name="Emerson J.B."/>
            <person name="Thomas B.C."/>
            <person name="Banfield J.F."/>
        </authorList>
    </citation>
    <scope>NUCLEOTIDE SEQUENCE [LARGE SCALE GENOMIC DNA]</scope>
    <source>
        <strain evidence="2">CG2_30_44_31</strain>
    </source>
</reference>
<gene>
    <name evidence="2" type="ORF">AUK18_02925</name>
</gene>
<dbReference type="InterPro" id="IPR018711">
    <property type="entry name" value="NAGPA"/>
</dbReference>
<name>A0A1J5B4R8_9BACT</name>
<evidence type="ECO:0000313" key="3">
    <source>
        <dbReference type="Proteomes" id="UP000183605"/>
    </source>
</evidence>
<evidence type="ECO:0000313" key="2">
    <source>
        <dbReference type="EMBL" id="OIP02978.1"/>
    </source>
</evidence>
<organism evidence="2 3">
    <name type="scientific">Candidatus Beckwithbacteria bacterium CG2_30_44_31</name>
    <dbReference type="NCBI Taxonomy" id="1805035"/>
    <lineage>
        <taxon>Bacteria</taxon>
        <taxon>Candidatus Beckwithiibacteriota</taxon>
    </lineage>
</organism>
<dbReference type="Proteomes" id="UP000183605">
    <property type="component" value="Unassembled WGS sequence"/>
</dbReference>
<proteinExistence type="predicted"/>
<dbReference type="PROSITE" id="PS51257">
    <property type="entry name" value="PROKAR_LIPOPROTEIN"/>
    <property type="match status" value="1"/>
</dbReference>
<dbReference type="EMBL" id="MNXQ01000052">
    <property type="protein sequence ID" value="OIP02978.1"/>
    <property type="molecule type" value="Genomic_DNA"/>
</dbReference>
<protein>
    <recommendedName>
        <fullName evidence="1">Phosphodiester glycosidase domain-containing protein</fullName>
    </recommendedName>
</protein>